<name>A0A4C1YTP0_EUMVA</name>
<evidence type="ECO:0000313" key="1">
    <source>
        <dbReference type="EMBL" id="GBP77675.1"/>
    </source>
</evidence>
<keyword evidence="2" id="KW-1185">Reference proteome</keyword>
<proteinExistence type="predicted"/>
<dbReference type="AlphaFoldDB" id="A0A4C1YTP0"/>
<evidence type="ECO:0000313" key="2">
    <source>
        <dbReference type="Proteomes" id="UP000299102"/>
    </source>
</evidence>
<dbReference type="Proteomes" id="UP000299102">
    <property type="component" value="Unassembled WGS sequence"/>
</dbReference>
<organism evidence="1 2">
    <name type="scientific">Eumeta variegata</name>
    <name type="common">Bagworm moth</name>
    <name type="synonym">Eumeta japonica</name>
    <dbReference type="NCBI Taxonomy" id="151549"/>
    <lineage>
        <taxon>Eukaryota</taxon>
        <taxon>Metazoa</taxon>
        <taxon>Ecdysozoa</taxon>
        <taxon>Arthropoda</taxon>
        <taxon>Hexapoda</taxon>
        <taxon>Insecta</taxon>
        <taxon>Pterygota</taxon>
        <taxon>Neoptera</taxon>
        <taxon>Endopterygota</taxon>
        <taxon>Lepidoptera</taxon>
        <taxon>Glossata</taxon>
        <taxon>Ditrysia</taxon>
        <taxon>Tineoidea</taxon>
        <taxon>Psychidae</taxon>
        <taxon>Oiketicinae</taxon>
        <taxon>Eumeta</taxon>
    </lineage>
</organism>
<gene>
    <name evidence="1" type="ORF">EVAR_57060_1</name>
</gene>
<dbReference type="EMBL" id="BGZK01001341">
    <property type="protein sequence ID" value="GBP77675.1"/>
    <property type="molecule type" value="Genomic_DNA"/>
</dbReference>
<accession>A0A4C1YTP0</accession>
<comment type="caution">
    <text evidence="1">The sequence shown here is derived from an EMBL/GenBank/DDBJ whole genome shotgun (WGS) entry which is preliminary data.</text>
</comment>
<reference evidence="1 2" key="1">
    <citation type="journal article" date="2019" name="Commun. Biol.">
        <title>The bagworm genome reveals a unique fibroin gene that provides high tensile strength.</title>
        <authorList>
            <person name="Kono N."/>
            <person name="Nakamura H."/>
            <person name="Ohtoshi R."/>
            <person name="Tomita M."/>
            <person name="Numata K."/>
            <person name="Arakawa K."/>
        </authorList>
    </citation>
    <scope>NUCLEOTIDE SEQUENCE [LARGE SCALE GENOMIC DNA]</scope>
</reference>
<dbReference type="OrthoDB" id="411823at2759"/>
<protein>
    <submittedName>
        <fullName evidence="1">Uncharacterized protein</fullName>
    </submittedName>
</protein>
<sequence>MIWAGDCKIGRAMGGGGLIIWRLLPLNINVTKAARSYEVKRGNDMGDTFVNRALEKPVYFDDLPHPVYIPKIGYKSVEELETQTILP</sequence>